<feature type="domain" description="GH16" evidence="2">
    <location>
        <begin position="32"/>
        <end position="312"/>
    </location>
</feature>
<gene>
    <name evidence="3" type="ORF">H9L16_04445</name>
</gene>
<comment type="similarity">
    <text evidence="1">Belongs to the glycosyl hydrolase 16 family.</text>
</comment>
<organism evidence="3 4">
    <name type="scientific">Thermomonas carbonis</name>
    <dbReference type="NCBI Taxonomy" id="1463158"/>
    <lineage>
        <taxon>Bacteria</taxon>
        <taxon>Pseudomonadati</taxon>
        <taxon>Pseudomonadota</taxon>
        <taxon>Gammaproteobacteria</taxon>
        <taxon>Lysobacterales</taxon>
        <taxon>Lysobacteraceae</taxon>
        <taxon>Thermomonas</taxon>
    </lineage>
</organism>
<dbReference type="CDD" id="cd08023">
    <property type="entry name" value="GH16_laminarinase_like"/>
    <property type="match status" value="1"/>
</dbReference>
<keyword evidence="4" id="KW-1185">Reference proteome</keyword>
<dbReference type="KEGG" id="tcn:H9L16_04445"/>
<reference evidence="3 4" key="1">
    <citation type="submission" date="2020-08" db="EMBL/GenBank/DDBJ databases">
        <title>Genome sequence of Thermomonas carbonis KCTC 42013T.</title>
        <authorList>
            <person name="Hyun D.-W."/>
            <person name="Bae J.-W."/>
        </authorList>
    </citation>
    <scope>NUCLEOTIDE SEQUENCE [LARGE SCALE GENOMIC DNA]</scope>
    <source>
        <strain evidence="3 4">KCTC 42013</strain>
    </source>
</reference>
<dbReference type="Pfam" id="PF00722">
    <property type="entry name" value="Glyco_hydro_16"/>
    <property type="match status" value="1"/>
</dbReference>
<dbReference type="AlphaFoldDB" id="A0A7G9SSM0"/>
<dbReference type="InterPro" id="IPR050546">
    <property type="entry name" value="Glycosyl_Hydrlase_16"/>
</dbReference>
<evidence type="ECO:0000313" key="4">
    <source>
        <dbReference type="Proteomes" id="UP000515804"/>
    </source>
</evidence>
<proteinExistence type="inferred from homology"/>
<evidence type="ECO:0000256" key="1">
    <source>
        <dbReference type="ARBA" id="ARBA00006865"/>
    </source>
</evidence>
<protein>
    <submittedName>
        <fullName evidence="3">Glycoside hydrolase family 16 protein</fullName>
    </submittedName>
</protein>
<evidence type="ECO:0000313" key="3">
    <source>
        <dbReference type="EMBL" id="QNN70845.1"/>
    </source>
</evidence>
<dbReference type="InterPro" id="IPR013320">
    <property type="entry name" value="ConA-like_dom_sf"/>
</dbReference>
<dbReference type="GO" id="GO:0005975">
    <property type="term" value="P:carbohydrate metabolic process"/>
    <property type="evidence" value="ECO:0007669"/>
    <property type="project" value="InterPro"/>
</dbReference>
<sequence length="340" mass="37029">MHAIALTSMLLLGNDPAAGAIAPARWELAWKDEFDGDTIDLANWDIEENCWGGGNAEQQCYTRRQGKFANAFVADGLLYIVAKREAFTASNQPEGGGRLKATLPYTSARLRTKHKQEWTFGRFEIRARLPHGQGAWPAIWMLPTDSSYGTWAASGEIDIMEAVNIGTPTDEPGAASGTRETRVHGTLHYGRPSPGNVHTGTWFRLPNGASPSDGFHVYALEWEEGEIRWYVDGVHYATQRADGWFSQVRKGGDWVDSPPGAPFDRASKYHLLLNLAVGGNWAGKVNATGIDEAAFPQGMLVDYVRVYRCSAGTPDGHGCATVGSDAKLVVPEAAQKRPAL</sequence>
<dbReference type="PANTHER" id="PTHR10963:SF55">
    <property type="entry name" value="GLYCOSIDE HYDROLASE FAMILY 16 PROTEIN"/>
    <property type="match status" value="1"/>
</dbReference>
<evidence type="ECO:0000259" key="2">
    <source>
        <dbReference type="PROSITE" id="PS51762"/>
    </source>
</evidence>
<accession>A0A7G9SSM0</accession>
<dbReference type="SUPFAM" id="SSF49899">
    <property type="entry name" value="Concanavalin A-like lectins/glucanases"/>
    <property type="match status" value="1"/>
</dbReference>
<dbReference type="InterPro" id="IPR000757">
    <property type="entry name" value="Beta-glucanase-like"/>
</dbReference>
<dbReference type="RefSeq" id="WP_187553360.1">
    <property type="nucleotide sequence ID" value="NZ_BMZL01000001.1"/>
</dbReference>
<keyword evidence="3" id="KW-0378">Hydrolase</keyword>
<dbReference type="EMBL" id="CP060719">
    <property type="protein sequence ID" value="QNN70845.1"/>
    <property type="molecule type" value="Genomic_DNA"/>
</dbReference>
<dbReference type="PROSITE" id="PS51762">
    <property type="entry name" value="GH16_2"/>
    <property type="match status" value="1"/>
</dbReference>
<dbReference type="Proteomes" id="UP000515804">
    <property type="component" value="Chromosome"/>
</dbReference>
<name>A0A7G9SSM0_9GAMM</name>
<dbReference type="PANTHER" id="PTHR10963">
    <property type="entry name" value="GLYCOSYL HYDROLASE-RELATED"/>
    <property type="match status" value="1"/>
</dbReference>
<dbReference type="Gene3D" id="2.60.120.200">
    <property type="match status" value="1"/>
</dbReference>
<dbReference type="GO" id="GO:0004553">
    <property type="term" value="F:hydrolase activity, hydrolyzing O-glycosyl compounds"/>
    <property type="evidence" value="ECO:0007669"/>
    <property type="project" value="InterPro"/>
</dbReference>